<dbReference type="Proteomes" id="UP001597182">
    <property type="component" value="Unassembled WGS sequence"/>
</dbReference>
<accession>A0ABW3VRU6</accession>
<protein>
    <submittedName>
        <fullName evidence="1">AAA family ATPase</fullName>
    </submittedName>
</protein>
<evidence type="ECO:0000313" key="2">
    <source>
        <dbReference type="Proteomes" id="UP001597182"/>
    </source>
</evidence>
<dbReference type="Pfam" id="PF13671">
    <property type="entry name" value="AAA_33"/>
    <property type="match status" value="1"/>
</dbReference>
<comment type="caution">
    <text evidence="1">The sequence shown here is derived from an EMBL/GenBank/DDBJ whole genome shotgun (WGS) entry which is preliminary data.</text>
</comment>
<dbReference type="EMBL" id="JBHTMB010000307">
    <property type="protein sequence ID" value="MFD1237708.1"/>
    <property type="molecule type" value="Genomic_DNA"/>
</dbReference>
<evidence type="ECO:0000313" key="1">
    <source>
        <dbReference type="EMBL" id="MFD1237708.1"/>
    </source>
</evidence>
<name>A0ABW3VRU6_9PSEU</name>
<organism evidence="1 2">
    <name type="scientific">Pseudonocardia benzenivorans</name>
    <dbReference type="NCBI Taxonomy" id="228005"/>
    <lineage>
        <taxon>Bacteria</taxon>
        <taxon>Bacillati</taxon>
        <taxon>Actinomycetota</taxon>
        <taxon>Actinomycetes</taxon>
        <taxon>Pseudonocardiales</taxon>
        <taxon>Pseudonocardiaceae</taxon>
        <taxon>Pseudonocardia</taxon>
    </lineage>
</organism>
<dbReference type="SUPFAM" id="SSF52540">
    <property type="entry name" value="P-loop containing nucleoside triphosphate hydrolases"/>
    <property type="match status" value="1"/>
</dbReference>
<dbReference type="PANTHER" id="PTHR43883">
    <property type="entry name" value="SLR0207 PROTEIN"/>
    <property type="match status" value="1"/>
</dbReference>
<dbReference type="Gene3D" id="3.40.50.300">
    <property type="entry name" value="P-loop containing nucleotide triphosphate hydrolases"/>
    <property type="match status" value="1"/>
</dbReference>
<sequence length="492" mass="51995">MRPAGAGSASAQVHETHVGIVLLVGDRAYKVKKPVRTSFCDFSTSALRRVAIERELRLNRRLAPDVYLGTARLDGAGCAEPVLVMRRMPDDRRLSRLVSDGGDVTDHLRRLARMLAAFHARSERSASITADASADALLERWRGNLAGMEALRGNALDPGLLDGAGRLAARFLAGRRPLFARRAAEGRVVDGHGDLLADDVFCLDDGPRALDCLDFDDSLRHVDGLDDAAFLAMDLERLGADAAARYFLHAYAGFAADPAPDTLVHHYVAYRAGVRATVAAVRHLQQPDVGADADAARLLTLTMAHLRAGAPRLVLVGGLPGTGKSTLAAGLADRTGAVLVSSDRVRKELAGMAPSTSAAAPFGSGLYAQEHTGATYRELLTRAAALLSLGESVVLDASWTCARRRTEAAAVADDRAAELVQVRCVAPSDVAAARIRARHGSASDATPAVAAQMAATVDAWPDALEVDTTAPAARCVDMAREAWDAATDGLPR</sequence>
<gene>
    <name evidence="1" type="ORF">ACFQ34_30865</name>
</gene>
<dbReference type="InterPro" id="IPR027417">
    <property type="entry name" value="P-loop_NTPase"/>
</dbReference>
<dbReference type="PANTHER" id="PTHR43883:SF1">
    <property type="entry name" value="GLUCONOKINASE"/>
    <property type="match status" value="1"/>
</dbReference>
<dbReference type="InterPro" id="IPR011009">
    <property type="entry name" value="Kinase-like_dom_sf"/>
</dbReference>
<reference evidence="2" key="1">
    <citation type="journal article" date="2019" name="Int. J. Syst. Evol. Microbiol.">
        <title>The Global Catalogue of Microorganisms (GCM) 10K type strain sequencing project: providing services to taxonomists for standard genome sequencing and annotation.</title>
        <authorList>
            <consortium name="The Broad Institute Genomics Platform"/>
            <consortium name="The Broad Institute Genome Sequencing Center for Infectious Disease"/>
            <person name="Wu L."/>
            <person name="Ma J."/>
        </authorList>
    </citation>
    <scope>NUCLEOTIDE SEQUENCE [LARGE SCALE GENOMIC DNA]</scope>
    <source>
        <strain evidence="2">CCUG 49018</strain>
    </source>
</reference>
<proteinExistence type="predicted"/>
<dbReference type="InterPro" id="IPR052732">
    <property type="entry name" value="Cell-binding_unc_protein"/>
</dbReference>
<keyword evidence="2" id="KW-1185">Reference proteome</keyword>
<dbReference type="SUPFAM" id="SSF56112">
    <property type="entry name" value="Protein kinase-like (PK-like)"/>
    <property type="match status" value="1"/>
</dbReference>
<dbReference type="RefSeq" id="WP_346091441.1">
    <property type="nucleotide sequence ID" value="NZ_BAABKS010000024.1"/>
</dbReference>